<evidence type="ECO:0000313" key="2">
    <source>
        <dbReference type="EMBL" id="KAJ2894373.1"/>
    </source>
</evidence>
<reference evidence="2" key="1">
    <citation type="submission" date="2022-07" db="EMBL/GenBank/DDBJ databases">
        <title>Draft genome sequence of Zalerion maritima ATCC 34329, a (micro)plastics degrading marine fungus.</title>
        <authorList>
            <person name="Paco A."/>
            <person name="Goncalves M.F.M."/>
            <person name="Rocha-Santos T.A.P."/>
            <person name="Alves A."/>
        </authorList>
    </citation>
    <scope>NUCLEOTIDE SEQUENCE</scope>
    <source>
        <strain evidence="2">ATCC 34329</strain>
    </source>
</reference>
<organism evidence="2 3">
    <name type="scientific">Zalerion maritima</name>
    <dbReference type="NCBI Taxonomy" id="339359"/>
    <lineage>
        <taxon>Eukaryota</taxon>
        <taxon>Fungi</taxon>
        <taxon>Dikarya</taxon>
        <taxon>Ascomycota</taxon>
        <taxon>Pezizomycotina</taxon>
        <taxon>Sordariomycetes</taxon>
        <taxon>Lulworthiomycetidae</taxon>
        <taxon>Lulworthiales</taxon>
        <taxon>Lulworthiaceae</taxon>
        <taxon>Zalerion</taxon>
    </lineage>
</organism>
<proteinExistence type="predicted"/>
<feature type="region of interest" description="Disordered" evidence="1">
    <location>
        <begin position="1"/>
        <end position="25"/>
    </location>
</feature>
<feature type="compositionally biased region" description="Basic and acidic residues" evidence="1">
    <location>
        <begin position="8"/>
        <end position="21"/>
    </location>
</feature>
<name>A0AAD5RHH3_9PEZI</name>
<comment type="caution">
    <text evidence="2">The sequence shown here is derived from an EMBL/GenBank/DDBJ whole genome shotgun (WGS) entry which is preliminary data.</text>
</comment>
<dbReference type="Proteomes" id="UP001201980">
    <property type="component" value="Unassembled WGS sequence"/>
</dbReference>
<evidence type="ECO:0000313" key="3">
    <source>
        <dbReference type="Proteomes" id="UP001201980"/>
    </source>
</evidence>
<gene>
    <name evidence="2" type="ORF">MKZ38_007686</name>
</gene>
<accession>A0AAD5RHH3</accession>
<protein>
    <submittedName>
        <fullName evidence="2">Uncharacterized protein</fullName>
    </submittedName>
</protein>
<sequence length="162" mass="18599">MVISRSPPHPDPEDNLHERSSQGHTQAMEIVSQEAIRRLDEASDRLKHASSMYDLATERLEDGANCFDQASLRLVNVATTFEKKLNLSLKALETYTEAMKMIIDAFLDKMTNDRQITIHRETSIRHVDIRSSTRPITFDEYRRAVEQSRAAQIQETSPSAYY</sequence>
<dbReference type="EMBL" id="JAKWBI020000500">
    <property type="protein sequence ID" value="KAJ2894373.1"/>
    <property type="molecule type" value="Genomic_DNA"/>
</dbReference>
<keyword evidence="3" id="KW-1185">Reference proteome</keyword>
<dbReference type="AlphaFoldDB" id="A0AAD5RHH3"/>
<evidence type="ECO:0000256" key="1">
    <source>
        <dbReference type="SAM" id="MobiDB-lite"/>
    </source>
</evidence>